<gene>
    <name evidence="1" type="primary">Adcy10</name>
    <name evidence="1" type="ORF">g.1210</name>
</gene>
<dbReference type="Pfam" id="PF06477">
    <property type="entry name" value="DUF1091"/>
    <property type="match status" value="1"/>
</dbReference>
<protein>
    <submittedName>
        <fullName evidence="1">Adenylate cyclase type 10</fullName>
    </submittedName>
</protein>
<dbReference type="EMBL" id="GBXI01004982">
    <property type="protein sequence ID" value="JAD09310.1"/>
    <property type="molecule type" value="Transcribed_RNA"/>
</dbReference>
<dbReference type="InterPro" id="IPR010512">
    <property type="entry name" value="DUF1091"/>
</dbReference>
<sequence length="160" mass="18525">AKKPTLLNSIRIKVDSLEIVNYNQKYLKIVNKMPNTNLCQIEVIKSIPTLYVRVRAYDPQNNRITIKLDNVNICPYMSNTFRSKIMGNIFRNIFVNLSSTFSCPVKEGKYLIKSKDPDYMTLPQMHPIGKYQFMVQYAAITKGDGDLMKLIFNYSVENVK</sequence>
<name>A0A0A1XEE2_ZEUCU</name>
<proteinExistence type="predicted"/>
<dbReference type="AlphaFoldDB" id="A0A0A1XEE2"/>
<accession>A0A0A1XEE2</accession>
<feature type="non-terminal residue" evidence="1">
    <location>
        <position position="1"/>
    </location>
</feature>
<reference evidence="1" key="2">
    <citation type="journal article" date="2015" name="Gigascience">
        <title>Reconstructing a comprehensive transcriptome assembly of a white-pupal translocated strain of the pest fruit fly Bactrocera cucurbitae.</title>
        <authorList>
            <person name="Sim S.B."/>
            <person name="Calla B."/>
            <person name="Hall B."/>
            <person name="DeRego T."/>
            <person name="Geib S.M."/>
        </authorList>
    </citation>
    <scope>NUCLEOTIDE SEQUENCE</scope>
</reference>
<organism evidence="1">
    <name type="scientific">Zeugodacus cucurbitae</name>
    <name type="common">Melon fruit fly</name>
    <name type="synonym">Bactrocera cucurbitae</name>
    <dbReference type="NCBI Taxonomy" id="28588"/>
    <lineage>
        <taxon>Eukaryota</taxon>
        <taxon>Metazoa</taxon>
        <taxon>Ecdysozoa</taxon>
        <taxon>Arthropoda</taxon>
        <taxon>Hexapoda</taxon>
        <taxon>Insecta</taxon>
        <taxon>Pterygota</taxon>
        <taxon>Neoptera</taxon>
        <taxon>Endopterygota</taxon>
        <taxon>Diptera</taxon>
        <taxon>Brachycera</taxon>
        <taxon>Muscomorpha</taxon>
        <taxon>Tephritoidea</taxon>
        <taxon>Tephritidae</taxon>
        <taxon>Zeugodacus</taxon>
        <taxon>Zeugodacus</taxon>
    </lineage>
</organism>
<evidence type="ECO:0000313" key="1">
    <source>
        <dbReference type="EMBL" id="JAD09310.1"/>
    </source>
</evidence>
<reference evidence="1" key="1">
    <citation type="submission" date="2014-11" db="EMBL/GenBank/DDBJ databases">
        <authorList>
            <person name="Geib S."/>
        </authorList>
    </citation>
    <scope>NUCLEOTIDE SEQUENCE</scope>
</reference>